<evidence type="ECO:0000313" key="2">
    <source>
        <dbReference type="Proteomes" id="UP000265520"/>
    </source>
</evidence>
<evidence type="ECO:0000313" key="1">
    <source>
        <dbReference type="EMBL" id="MCI52024.1"/>
    </source>
</evidence>
<dbReference type="EMBL" id="LXQA010440913">
    <property type="protein sequence ID" value="MCI52024.1"/>
    <property type="molecule type" value="Genomic_DNA"/>
</dbReference>
<dbReference type="Proteomes" id="UP000265520">
    <property type="component" value="Unassembled WGS sequence"/>
</dbReference>
<name>A0A392SUX1_9FABA</name>
<proteinExistence type="predicted"/>
<keyword evidence="2" id="KW-1185">Reference proteome</keyword>
<comment type="caution">
    <text evidence="1">The sequence shown here is derived from an EMBL/GenBank/DDBJ whole genome shotgun (WGS) entry which is preliminary data.</text>
</comment>
<dbReference type="AlphaFoldDB" id="A0A392SUX1"/>
<protein>
    <submittedName>
        <fullName evidence="1">Uncharacterized protein</fullName>
    </submittedName>
</protein>
<sequence length="54" mass="5979">MDVSSKFTTSESVKCFRKAVKLSGSKDESGIITEPVGEGEFVTTVNTDKPHYFY</sequence>
<reference evidence="1 2" key="1">
    <citation type="journal article" date="2018" name="Front. Plant Sci.">
        <title>Red Clover (Trifolium pratense) and Zigzag Clover (T. medium) - A Picture of Genomic Similarities and Differences.</title>
        <authorList>
            <person name="Dluhosova J."/>
            <person name="Istvanek J."/>
            <person name="Nedelnik J."/>
            <person name="Repkova J."/>
        </authorList>
    </citation>
    <scope>NUCLEOTIDE SEQUENCE [LARGE SCALE GENOMIC DNA]</scope>
    <source>
        <strain evidence="2">cv. 10/8</strain>
        <tissue evidence="1">Leaf</tissue>
    </source>
</reference>
<accession>A0A392SUX1</accession>
<feature type="non-terminal residue" evidence="1">
    <location>
        <position position="54"/>
    </location>
</feature>
<organism evidence="1 2">
    <name type="scientific">Trifolium medium</name>
    <dbReference type="NCBI Taxonomy" id="97028"/>
    <lineage>
        <taxon>Eukaryota</taxon>
        <taxon>Viridiplantae</taxon>
        <taxon>Streptophyta</taxon>
        <taxon>Embryophyta</taxon>
        <taxon>Tracheophyta</taxon>
        <taxon>Spermatophyta</taxon>
        <taxon>Magnoliopsida</taxon>
        <taxon>eudicotyledons</taxon>
        <taxon>Gunneridae</taxon>
        <taxon>Pentapetalae</taxon>
        <taxon>rosids</taxon>
        <taxon>fabids</taxon>
        <taxon>Fabales</taxon>
        <taxon>Fabaceae</taxon>
        <taxon>Papilionoideae</taxon>
        <taxon>50 kb inversion clade</taxon>
        <taxon>NPAAA clade</taxon>
        <taxon>Hologalegina</taxon>
        <taxon>IRL clade</taxon>
        <taxon>Trifolieae</taxon>
        <taxon>Trifolium</taxon>
    </lineage>
</organism>